<keyword evidence="1" id="KW-0812">Transmembrane</keyword>
<gene>
    <name evidence="2" type="ORF">GCM10007932_30150</name>
</gene>
<dbReference type="AlphaFoldDB" id="A0AAV5NT90"/>
<accession>A0AAV5NT90</accession>
<dbReference type="InterPro" id="IPR046559">
    <property type="entry name" value="DUF6713"/>
</dbReference>
<protein>
    <submittedName>
        <fullName evidence="2">Uncharacterized protein</fullName>
    </submittedName>
</protein>
<keyword evidence="3" id="KW-1185">Reference proteome</keyword>
<sequence>MAHEIDAMVHHAWLVLPLTVWIPEEYAQTLFVLAHIPLFLIMMFMLPTYFLSKIEKVQTAIATFIVIHGILHSAFMTHEHYEFDSFLSNLWIFGGTICSAAFLIFQTGQKQGTVVQK</sequence>
<keyword evidence="1" id="KW-1133">Transmembrane helix</keyword>
<feature type="transmembrane region" description="Helical" evidence="1">
    <location>
        <begin position="90"/>
        <end position="108"/>
    </location>
</feature>
<evidence type="ECO:0000256" key="1">
    <source>
        <dbReference type="SAM" id="Phobius"/>
    </source>
</evidence>
<evidence type="ECO:0000313" key="2">
    <source>
        <dbReference type="EMBL" id="GLQ73655.1"/>
    </source>
</evidence>
<feature type="transmembrane region" description="Helical" evidence="1">
    <location>
        <begin position="59"/>
        <end position="78"/>
    </location>
</feature>
<keyword evidence="1" id="KW-0472">Membrane</keyword>
<dbReference type="Pfam" id="PF20460">
    <property type="entry name" value="DUF6713"/>
    <property type="match status" value="1"/>
</dbReference>
<feature type="transmembrane region" description="Helical" evidence="1">
    <location>
        <begin position="26"/>
        <end position="47"/>
    </location>
</feature>
<evidence type="ECO:0000313" key="3">
    <source>
        <dbReference type="Proteomes" id="UP001156690"/>
    </source>
</evidence>
<dbReference type="Proteomes" id="UP001156690">
    <property type="component" value="Unassembled WGS sequence"/>
</dbReference>
<reference evidence="3" key="1">
    <citation type="journal article" date="2019" name="Int. J. Syst. Evol. Microbiol.">
        <title>The Global Catalogue of Microorganisms (GCM) 10K type strain sequencing project: providing services to taxonomists for standard genome sequencing and annotation.</title>
        <authorList>
            <consortium name="The Broad Institute Genomics Platform"/>
            <consortium name="The Broad Institute Genome Sequencing Center for Infectious Disease"/>
            <person name="Wu L."/>
            <person name="Ma J."/>
        </authorList>
    </citation>
    <scope>NUCLEOTIDE SEQUENCE [LARGE SCALE GENOMIC DNA]</scope>
    <source>
        <strain evidence="3">NBRC 15640</strain>
    </source>
</reference>
<proteinExistence type="predicted"/>
<comment type="caution">
    <text evidence="2">The sequence shown here is derived from an EMBL/GenBank/DDBJ whole genome shotgun (WGS) entry which is preliminary data.</text>
</comment>
<organism evidence="2 3">
    <name type="scientific">Vibrio penaeicida</name>
    <dbReference type="NCBI Taxonomy" id="104609"/>
    <lineage>
        <taxon>Bacteria</taxon>
        <taxon>Pseudomonadati</taxon>
        <taxon>Pseudomonadota</taxon>
        <taxon>Gammaproteobacteria</taxon>
        <taxon>Vibrionales</taxon>
        <taxon>Vibrionaceae</taxon>
        <taxon>Vibrio</taxon>
    </lineage>
</organism>
<name>A0AAV5NT90_9VIBR</name>
<dbReference type="EMBL" id="BSNX01000037">
    <property type="protein sequence ID" value="GLQ73655.1"/>
    <property type="molecule type" value="Genomic_DNA"/>
</dbReference>